<feature type="compositionally biased region" description="Basic and acidic residues" evidence="1">
    <location>
        <begin position="1109"/>
        <end position="1120"/>
    </location>
</feature>
<name>A0A075A5W7_OPIVI</name>
<dbReference type="EMBL" id="KL596877">
    <property type="protein sequence ID" value="KER22834.1"/>
    <property type="molecule type" value="Genomic_DNA"/>
</dbReference>
<feature type="region of interest" description="Disordered" evidence="1">
    <location>
        <begin position="585"/>
        <end position="609"/>
    </location>
</feature>
<accession>A0A075A5W7</accession>
<keyword evidence="3" id="KW-1185">Reference proteome</keyword>
<proteinExistence type="predicted"/>
<feature type="compositionally biased region" description="Polar residues" evidence="1">
    <location>
        <begin position="1039"/>
        <end position="1051"/>
    </location>
</feature>
<dbReference type="CTD" id="20328937"/>
<feature type="region of interest" description="Disordered" evidence="1">
    <location>
        <begin position="222"/>
        <end position="302"/>
    </location>
</feature>
<gene>
    <name evidence="2" type="ORF">T265_14771</name>
</gene>
<feature type="compositionally biased region" description="Basic and acidic residues" evidence="1">
    <location>
        <begin position="1140"/>
        <end position="1149"/>
    </location>
</feature>
<feature type="region of interest" description="Disordered" evidence="1">
    <location>
        <begin position="1017"/>
        <end position="1051"/>
    </location>
</feature>
<evidence type="ECO:0000313" key="2">
    <source>
        <dbReference type="EMBL" id="KER22834.1"/>
    </source>
</evidence>
<feature type="compositionally biased region" description="Polar residues" evidence="1">
    <location>
        <begin position="1288"/>
        <end position="1297"/>
    </location>
</feature>
<organism evidence="2 3">
    <name type="scientific">Opisthorchis viverrini</name>
    <name type="common">Southeast Asian liver fluke</name>
    <dbReference type="NCBI Taxonomy" id="6198"/>
    <lineage>
        <taxon>Eukaryota</taxon>
        <taxon>Metazoa</taxon>
        <taxon>Spiralia</taxon>
        <taxon>Lophotrochozoa</taxon>
        <taxon>Platyhelminthes</taxon>
        <taxon>Trematoda</taxon>
        <taxon>Digenea</taxon>
        <taxon>Opisthorchiida</taxon>
        <taxon>Opisthorchiata</taxon>
        <taxon>Opisthorchiidae</taxon>
        <taxon>Opisthorchis</taxon>
    </lineage>
</organism>
<feature type="compositionally biased region" description="Polar residues" evidence="1">
    <location>
        <begin position="585"/>
        <end position="594"/>
    </location>
</feature>
<feature type="region of interest" description="Disordered" evidence="1">
    <location>
        <begin position="623"/>
        <end position="662"/>
    </location>
</feature>
<feature type="compositionally biased region" description="Low complexity" evidence="1">
    <location>
        <begin position="685"/>
        <end position="696"/>
    </location>
</feature>
<dbReference type="OrthoDB" id="1594986at2759"/>
<reference evidence="2 3" key="1">
    <citation type="submission" date="2013-11" db="EMBL/GenBank/DDBJ databases">
        <title>Opisthorchis viverrini - life in the bile duct.</title>
        <authorList>
            <person name="Young N.D."/>
            <person name="Nagarajan N."/>
            <person name="Lin S.J."/>
            <person name="Korhonen P.K."/>
            <person name="Jex A.R."/>
            <person name="Hall R.S."/>
            <person name="Safavi-Hemami H."/>
            <person name="Kaewkong W."/>
            <person name="Bertrand D."/>
            <person name="Gao S."/>
            <person name="Seet Q."/>
            <person name="Wongkham S."/>
            <person name="Teh B.T."/>
            <person name="Wongkham C."/>
            <person name="Intapan P.M."/>
            <person name="Maleewong W."/>
            <person name="Yang X."/>
            <person name="Hu M."/>
            <person name="Wang Z."/>
            <person name="Hofmann A."/>
            <person name="Sternberg P.W."/>
            <person name="Tan P."/>
            <person name="Wang J."/>
            <person name="Gasser R.B."/>
        </authorList>
    </citation>
    <scope>NUCLEOTIDE SEQUENCE [LARGE SCALE GENOMIC DNA]</scope>
</reference>
<evidence type="ECO:0000313" key="3">
    <source>
        <dbReference type="Proteomes" id="UP000054324"/>
    </source>
</evidence>
<feature type="compositionally biased region" description="Polar residues" evidence="1">
    <location>
        <begin position="728"/>
        <end position="737"/>
    </location>
</feature>
<dbReference type="GeneID" id="20328937"/>
<feature type="compositionally biased region" description="Basic and acidic residues" evidence="1">
    <location>
        <begin position="638"/>
        <end position="648"/>
    </location>
</feature>
<evidence type="ECO:0000256" key="1">
    <source>
        <dbReference type="SAM" id="MobiDB-lite"/>
    </source>
</evidence>
<feature type="compositionally biased region" description="Basic and acidic residues" evidence="1">
    <location>
        <begin position="704"/>
        <end position="714"/>
    </location>
</feature>
<dbReference type="Proteomes" id="UP000054324">
    <property type="component" value="Unassembled WGS sequence"/>
</dbReference>
<sequence length="1314" mass="145581">MDSCAALHNVMTTPLFEAASVSQQLAMMQSLLMKLIDRLTKSELKEDLHSLNKTGFHDIQLPQANIFNRQLKQELYKLGGRLSFIDSNTKSEESTKKEPNIHPLEACTGHTKSMSGSTSFVSQMSTQKVSIPPRGLTATKFTPLMSDQYLQQNALVLHDPTAAKAPNVVSWLPINEIHNFGDSVHLTSQLIQKPPEQVVPTQLLKKPSLEIDTRQDILVASVTSVSTKPSKKIRPSVQEHRQHQPLRERRSSTPMQAPPSSQSVLRNHSSGSRHARDIQPEVQQHVAGKTKHTTSRPSFFNRPMVYRPPSQCDAISDRHVIYPCERYGTRSARSVDAVSTYCNARGQSDKLTTYQADYTGDQWQRPVICQAIQSVHPSPCSSSWHREIRQIVHVPCVERSTCRTLAHYLPPTLVEPWLDDSRLALKGERRGKDLRTYMVSPLDNSCTASVRQCADGSFVVNDTLAAGLTRPLCARRLPRLLGCAPPTEVMIPAVPTHEVTRARLFGPIFPDDLCGPDVVIEEIVCRYPIQPWIRSLDIRINSPIDAFFIPACFQSPPEICLCRSHCIPTITAICEDNSTWRHFTTEKTQSSRGSVSAAKPSENANISIRPAQKILESTSLVRFPPSVSPEVPRRKPSGKTESKTESRENIGSSSTPNPSQISDVVIDVDYQESVEQDIPHLKIRSTSSTQATSSSSVPATLDGHISRKSTEKSSSRRIPARRPGKDQYYTTSQSPSRPATNICKCNLEDGGMTCTRSIDFNSRAKLSQIVLNFRNCDCPPPHSQKSDDAVKSEVNGNLCPCTPEDLELHPEEISSNCVCHVFKKLKRVLSLTKDRLSCHVTDRQFHVNSGYLQAGIPMEALVNSEPCGCTLSDRERHPEKFPAECQCHADSLPSSSTYTLMETTTSKKTTMTRKHSRLTFLDKQHPLCICGENPEDYSLCGCTMIANTGPSEKSGEEVCSCGCVTSYDSGRNKRVPHKPRGRLRKPGAWSFYLPETKGWSAFSDSTELSYCDCPRTGESSPPCRRGSYVGQQVKDHQESNSGPQYDGSSPNVLFPLNPTNPYTEEEVESMTTLQMDTYEVDLFNAATRPKHNGDASIEVMDVTVNIRTTQEDVSDHRVPSSRESSVVPTIQPRKQSSSLDQKRQKDQHTHGPRAASSTESIMFETDSGVKLSISESGHGLGPQRQTQNKDIGCGSKHSKNFTPNSSSPGKAEKECQPKIQPQISLQCREAPNDCYFTDEQRNCPGPFVEVSAVPRGTYKIHVSTKKFSGACGHSETVSKEHLLHETEVSTNLNTSPPQTAPERCPGSVKKESSG</sequence>
<feature type="compositionally biased region" description="Basic and acidic residues" evidence="1">
    <location>
        <begin position="237"/>
        <end position="251"/>
    </location>
</feature>
<dbReference type="RefSeq" id="XP_009173419.1">
    <property type="nucleotide sequence ID" value="XM_009175155.1"/>
</dbReference>
<feature type="region of interest" description="Disordered" evidence="1">
    <location>
        <begin position="1286"/>
        <end position="1314"/>
    </location>
</feature>
<dbReference type="KEGG" id="ovi:T265_14771"/>
<feature type="compositionally biased region" description="Polar residues" evidence="1">
    <location>
        <begin position="649"/>
        <end position="662"/>
    </location>
</feature>
<protein>
    <submittedName>
        <fullName evidence="2">Uncharacterized protein</fullName>
    </submittedName>
</protein>
<feature type="compositionally biased region" description="Polar residues" evidence="1">
    <location>
        <begin position="252"/>
        <end position="272"/>
    </location>
</feature>
<feature type="region of interest" description="Disordered" evidence="1">
    <location>
        <begin position="677"/>
        <end position="737"/>
    </location>
</feature>
<feature type="region of interest" description="Disordered" evidence="1">
    <location>
        <begin position="1108"/>
        <end position="1215"/>
    </location>
</feature>